<sequence>MDVSRDICFTELILRSLAGEWCAMSGSSAACIDLTDESENTELTEDPSALLARKLQNEALAESGFRGTLQAYAGFARHVKRKRDPPSSAAAAAAASPPDEDKEMEGQGHVEGDVDIPADVDEAMLEDDNLLIEAAENCRLKGPFVDWERMLADPRYSRLFDGVQRSR</sequence>
<accession>A0A0G4FZ13</accession>
<dbReference type="EMBL" id="CDMY01000531">
    <property type="protein sequence ID" value="CEM20860.1"/>
    <property type="molecule type" value="Genomic_DNA"/>
</dbReference>
<organism evidence="2 3">
    <name type="scientific">Vitrella brassicaformis (strain CCMP3155)</name>
    <dbReference type="NCBI Taxonomy" id="1169540"/>
    <lineage>
        <taxon>Eukaryota</taxon>
        <taxon>Sar</taxon>
        <taxon>Alveolata</taxon>
        <taxon>Colpodellida</taxon>
        <taxon>Vitrellaceae</taxon>
        <taxon>Vitrella</taxon>
    </lineage>
</organism>
<evidence type="ECO:0000313" key="2">
    <source>
        <dbReference type="EMBL" id="CEM20860.1"/>
    </source>
</evidence>
<gene>
    <name evidence="2" type="ORF">Vbra_16523</name>
</gene>
<dbReference type="InParanoid" id="A0A0G4FZ13"/>
<dbReference type="PROSITE" id="PS51257">
    <property type="entry name" value="PROKAR_LIPOPROTEIN"/>
    <property type="match status" value="1"/>
</dbReference>
<feature type="region of interest" description="Disordered" evidence="1">
    <location>
        <begin position="79"/>
        <end position="109"/>
    </location>
</feature>
<dbReference type="AlphaFoldDB" id="A0A0G4FZ13"/>
<proteinExistence type="predicted"/>
<reference evidence="2" key="1">
    <citation type="submission" date="2014-11" db="EMBL/GenBank/DDBJ databases">
        <authorList>
            <person name="Zhu J."/>
            <person name="Qi W."/>
            <person name="Song R."/>
        </authorList>
    </citation>
    <scope>NUCLEOTIDE SEQUENCE [LARGE SCALE GENOMIC DNA]</scope>
</reference>
<evidence type="ECO:0000256" key="1">
    <source>
        <dbReference type="SAM" id="MobiDB-lite"/>
    </source>
</evidence>
<feature type="compositionally biased region" description="Low complexity" evidence="1">
    <location>
        <begin position="86"/>
        <end position="97"/>
    </location>
</feature>
<evidence type="ECO:0000313" key="3">
    <source>
        <dbReference type="Proteomes" id="UP000041254"/>
    </source>
</evidence>
<keyword evidence="3" id="KW-1185">Reference proteome</keyword>
<dbReference type="VEuPathDB" id="CryptoDB:Vbra_16523"/>
<dbReference type="Proteomes" id="UP000041254">
    <property type="component" value="Unassembled WGS sequence"/>
</dbReference>
<name>A0A0G4FZ13_VITBC</name>
<protein>
    <submittedName>
        <fullName evidence="2">Uncharacterized protein</fullName>
    </submittedName>
</protein>